<evidence type="ECO:0000256" key="3">
    <source>
        <dbReference type="SAM" id="Phobius"/>
    </source>
</evidence>
<dbReference type="InterPro" id="IPR003439">
    <property type="entry name" value="ABC_transporter-like_ATP-bd"/>
</dbReference>
<keyword evidence="3" id="KW-0812">Transmembrane</keyword>
<sequence>MTGSNPAAGSEPGEARAGARGAPPAIRIDGVTTVRGDTVVLHRLGLEVPAGRVTVLMGPSGAGKTTLIRHLVGLIPPDAGSIEIGGHQVVGCAAADLRDLRRGIGALLGGSTVYEGSTFGSLTVYDNVAFPLRQIPGADEELVRPRVTWWLRTLGLQDVADRLPSELAAHMRRRVGLAAALVTDPPLVLLDDLEPAFDSLHEEQIIATIRATQRRTGATMLITTHDLRVARELGDGLAVLCNARIVATGDPAVLLDGVHDGAEFDRRFRILDQLGPPDLDAALRAARERRMRTVDVDPAFVICFLLLIAVVYLAMMQRGL</sequence>
<keyword evidence="3" id="KW-1133">Transmembrane helix</keyword>
<dbReference type="Proteomes" id="UP000694287">
    <property type="component" value="Unassembled WGS sequence"/>
</dbReference>
<keyword evidence="5" id="KW-0547">Nucleotide-binding</keyword>
<organism evidence="5 6">
    <name type="scientific">Pseudonocardia abyssalis</name>
    <dbReference type="NCBI Taxonomy" id="2792008"/>
    <lineage>
        <taxon>Bacteria</taxon>
        <taxon>Bacillati</taxon>
        <taxon>Actinomycetota</taxon>
        <taxon>Actinomycetes</taxon>
        <taxon>Pseudonocardiales</taxon>
        <taxon>Pseudonocardiaceae</taxon>
        <taxon>Pseudonocardia</taxon>
    </lineage>
</organism>
<keyword evidence="6" id="KW-1185">Reference proteome</keyword>
<reference evidence="5 6" key="1">
    <citation type="submission" date="2020-11" db="EMBL/GenBank/DDBJ databases">
        <title>Pseudonocardia abyssalis sp. nov. and Pseudonocardia oceani sp. nov., description and phylogenomic analysis of two novel actinomycetes isolated from the deep Southern Ocean.</title>
        <authorList>
            <person name="Parra J."/>
        </authorList>
    </citation>
    <scope>NUCLEOTIDE SEQUENCE [LARGE SCALE GENOMIC DNA]</scope>
    <source>
        <strain evidence="5 6">KRD-168</strain>
    </source>
</reference>
<feature type="transmembrane region" description="Helical" evidence="3">
    <location>
        <begin position="298"/>
        <end position="315"/>
    </location>
</feature>
<proteinExistence type="predicted"/>
<evidence type="ECO:0000259" key="4">
    <source>
        <dbReference type="PROSITE" id="PS50893"/>
    </source>
</evidence>
<feature type="domain" description="ABC transporter" evidence="4">
    <location>
        <begin position="26"/>
        <end position="267"/>
    </location>
</feature>
<comment type="caution">
    <text evidence="5">The sequence shown here is derived from an EMBL/GenBank/DDBJ whole genome shotgun (WGS) entry which is preliminary data.</text>
</comment>
<dbReference type="InterPro" id="IPR003593">
    <property type="entry name" value="AAA+_ATPase"/>
</dbReference>
<name>A0ABS6URC8_9PSEU</name>
<protein>
    <submittedName>
        <fullName evidence="5">ATP-binding cassette domain-containing protein</fullName>
    </submittedName>
</protein>
<dbReference type="PROSITE" id="PS50893">
    <property type="entry name" value="ABC_TRANSPORTER_2"/>
    <property type="match status" value="1"/>
</dbReference>
<dbReference type="Pfam" id="PF00005">
    <property type="entry name" value="ABC_tran"/>
    <property type="match status" value="1"/>
</dbReference>
<dbReference type="PANTHER" id="PTHR43023:SF6">
    <property type="entry name" value="INTERMEMBRANE PHOSPHOLIPID TRANSPORT SYSTEM ATP-BINDING PROTEIN MLAF"/>
    <property type="match status" value="1"/>
</dbReference>
<evidence type="ECO:0000256" key="2">
    <source>
        <dbReference type="SAM" id="MobiDB-lite"/>
    </source>
</evidence>
<evidence type="ECO:0000313" key="5">
    <source>
        <dbReference type="EMBL" id="MBW0134809.1"/>
    </source>
</evidence>
<dbReference type="GO" id="GO:0005524">
    <property type="term" value="F:ATP binding"/>
    <property type="evidence" value="ECO:0007669"/>
    <property type="project" value="UniProtKB-KW"/>
</dbReference>
<feature type="region of interest" description="Disordered" evidence="2">
    <location>
        <begin position="1"/>
        <end position="22"/>
    </location>
</feature>
<evidence type="ECO:0000256" key="1">
    <source>
        <dbReference type="ARBA" id="ARBA00022448"/>
    </source>
</evidence>
<dbReference type="PANTHER" id="PTHR43023">
    <property type="entry name" value="PROTEIN TRIGALACTOSYLDIACYLGLYCEROL 3, CHLOROPLASTIC"/>
    <property type="match status" value="1"/>
</dbReference>
<accession>A0ABS6URC8</accession>
<dbReference type="RefSeq" id="WP_218600744.1">
    <property type="nucleotide sequence ID" value="NZ_JADQDJ010000002.1"/>
</dbReference>
<gene>
    <name evidence="5" type="ORF">I4I81_11130</name>
</gene>
<evidence type="ECO:0000313" key="6">
    <source>
        <dbReference type="Proteomes" id="UP000694287"/>
    </source>
</evidence>
<dbReference type="SMART" id="SM00382">
    <property type="entry name" value="AAA"/>
    <property type="match status" value="1"/>
</dbReference>
<keyword evidence="3" id="KW-0472">Membrane</keyword>
<keyword evidence="5" id="KW-0067">ATP-binding</keyword>
<keyword evidence="1" id="KW-0813">Transport</keyword>
<dbReference type="EMBL" id="JADQDK010000001">
    <property type="protein sequence ID" value="MBW0134809.1"/>
    <property type="molecule type" value="Genomic_DNA"/>
</dbReference>